<keyword evidence="6" id="KW-0342">GTP-binding</keyword>
<keyword evidence="4" id="KW-0547">Nucleotide-binding</keyword>
<dbReference type="InterPro" id="IPR054696">
    <property type="entry name" value="GTP-eEF1A_C"/>
</dbReference>
<dbReference type="InterPro" id="IPR050100">
    <property type="entry name" value="TRAFAC_GTPase_members"/>
</dbReference>
<dbReference type="SUPFAM" id="SSF50447">
    <property type="entry name" value="Translation proteins"/>
    <property type="match status" value="1"/>
</dbReference>
<keyword evidence="9" id="KW-1185">Reference proteome</keyword>
<keyword evidence="2" id="KW-0808">Transferase</keyword>
<evidence type="ECO:0000313" key="9">
    <source>
        <dbReference type="Proteomes" id="UP000199476"/>
    </source>
</evidence>
<dbReference type="GO" id="GO:0005524">
    <property type="term" value="F:ATP binding"/>
    <property type="evidence" value="ECO:0007669"/>
    <property type="project" value="UniProtKB-KW"/>
</dbReference>
<dbReference type="OrthoDB" id="9804504at2"/>
<dbReference type="InterPro" id="IPR041757">
    <property type="entry name" value="CysN_GTP-bd"/>
</dbReference>
<feature type="domain" description="Tr-type G" evidence="7">
    <location>
        <begin position="9"/>
        <end position="223"/>
    </location>
</feature>
<dbReference type="GO" id="GO:0005525">
    <property type="term" value="F:GTP binding"/>
    <property type="evidence" value="ECO:0007669"/>
    <property type="project" value="UniProtKB-KW"/>
</dbReference>
<evidence type="ECO:0000259" key="7">
    <source>
        <dbReference type="PROSITE" id="PS51722"/>
    </source>
</evidence>
<dbReference type="InterPro" id="IPR044139">
    <property type="entry name" value="CysN_NoDQ_III"/>
</dbReference>
<evidence type="ECO:0000256" key="5">
    <source>
        <dbReference type="ARBA" id="ARBA00022840"/>
    </source>
</evidence>
<dbReference type="Gene3D" id="2.40.30.10">
    <property type="entry name" value="Translation factors"/>
    <property type="match status" value="2"/>
</dbReference>
<evidence type="ECO:0000256" key="3">
    <source>
        <dbReference type="ARBA" id="ARBA00022695"/>
    </source>
</evidence>
<sequence length="604" mass="68392">MQTETGTEEQDIKLVMAGHVDHGKSTIIGRLLADTDSLPEGKLEQVKENCRKNSKPFEYAFLLDALKDEQSQGITIDSARVFFETDYRKYIILDAPGHIEFLKNMVTGAAKAEAALLVIDAAAGVQENSRRHGYMLSMLGIDQIAVLVNKMDLVDYDREVYEDIKAEYSQFLEEIDIEPETFVPVSGFEGDNLIDNSENMSWYEGRTVLDILESFENEKLPADKPFRLPVQDVYKFTKGGDDRRIVAGTVESGSIEVGDEIAFYPSGKKSAVKSIEGFNEPEHKSVGVGQATGLTLEEQIYITRGEVATKNGEMKPETGSRLRANIFWLGEEPLKKDKTYDLKLNTSRSRARLEEIKRTIDASDLSQRQDKEKVDRHDVAEVVLDLDEAISFDLSGELTNTSRFVLVDDYEIAGGGIIQEPLKDEHSWVREKVMLRNYKWESSRISRERRAEKYSQQPTMVLITGEEDVGKKPTAKALEQQLFNDGKVVYFLGIGNVLYGVDADIKHAEENHKQEHLRRLAEVSNIMLDAGTILIVTAIEIRQQDLELIETTVDSRQIETVWIGENITTDVSYDLHIPSFEDEQESAHRIKQLLQDRGIIFKPW</sequence>
<keyword evidence="3" id="KW-0548">Nucleotidyltransferase</keyword>
<evidence type="ECO:0000256" key="4">
    <source>
        <dbReference type="ARBA" id="ARBA00022741"/>
    </source>
</evidence>
<keyword evidence="5" id="KW-0067">ATP-binding</keyword>
<dbReference type="PROSITE" id="PS51722">
    <property type="entry name" value="G_TR_2"/>
    <property type="match status" value="1"/>
</dbReference>
<dbReference type="Proteomes" id="UP000199476">
    <property type="component" value="Unassembled WGS sequence"/>
</dbReference>
<dbReference type="EC" id="2.7.7.4" evidence="1"/>
<dbReference type="CDD" id="cd04166">
    <property type="entry name" value="CysN_ATPS"/>
    <property type="match status" value="1"/>
</dbReference>
<dbReference type="CDD" id="cd04095">
    <property type="entry name" value="CysN_NoDQ_III"/>
    <property type="match status" value="1"/>
</dbReference>
<dbReference type="InterPro" id="IPR009000">
    <property type="entry name" value="Transl_B-barrel_sf"/>
</dbReference>
<dbReference type="InterPro" id="IPR009001">
    <property type="entry name" value="Transl_elong_EF1A/Init_IF2_C"/>
</dbReference>
<dbReference type="PRINTS" id="PR00315">
    <property type="entry name" value="ELONGATNFCT"/>
</dbReference>
<dbReference type="PANTHER" id="PTHR23115">
    <property type="entry name" value="TRANSLATION FACTOR"/>
    <property type="match status" value="1"/>
</dbReference>
<dbReference type="EMBL" id="FNGO01000053">
    <property type="protein sequence ID" value="SDM53495.1"/>
    <property type="molecule type" value="Genomic_DNA"/>
</dbReference>
<evidence type="ECO:0000256" key="6">
    <source>
        <dbReference type="ARBA" id="ARBA00023134"/>
    </source>
</evidence>
<dbReference type="NCBIfam" id="TIGR02034">
    <property type="entry name" value="CysN"/>
    <property type="match status" value="1"/>
</dbReference>
<dbReference type="InterPro" id="IPR000795">
    <property type="entry name" value="T_Tr_GTP-bd_dom"/>
</dbReference>
<dbReference type="CDD" id="cd03695">
    <property type="entry name" value="CysN_NodQ_II"/>
    <property type="match status" value="1"/>
</dbReference>
<accession>A0A1G9U1S3</accession>
<dbReference type="Pfam" id="PF01583">
    <property type="entry name" value="APS_kinase"/>
    <property type="match status" value="1"/>
</dbReference>
<dbReference type="STRING" id="321763.SAMN04488692_1533"/>
<dbReference type="InterPro" id="IPR031157">
    <property type="entry name" value="G_TR_CS"/>
</dbReference>
<dbReference type="InterPro" id="IPR044138">
    <property type="entry name" value="CysN_II"/>
</dbReference>
<dbReference type="GO" id="GO:0004781">
    <property type="term" value="F:sulfate adenylyltransferase (ATP) activity"/>
    <property type="evidence" value="ECO:0007669"/>
    <property type="project" value="UniProtKB-EC"/>
</dbReference>
<dbReference type="GO" id="GO:0003924">
    <property type="term" value="F:GTPase activity"/>
    <property type="evidence" value="ECO:0007669"/>
    <property type="project" value="InterPro"/>
</dbReference>
<dbReference type="SUPFAM" id="SSF50465">
    <property type="entry name" value="EF-Tu/eEF-1alpha/eIF2-gamma C-terminal domain"/>
    <property type="match status" value="1"/>
</dbReference>
<dbReference type="Pfam" id="PF22594">
    <property type="entry name" value="GTP-eEF1A_C"/>
    <property type="match status" value="1"/>
</dbReference>
<evidence type="ECO:0000256" key="2">
    <source>
        <dbReference type="ARBA" id="ARBA00022679"/>
    </source>
</evidence>
<dbReference type="PROSITE" id="PS00301">
    <property type="entry name" value="G_TR_1"/>
    <property type="match status" value="1"/>
</dbReference>
<dbReference type="AlphaFoldDB" id="A0A1G9U1S3"/>
<protein>
    <recommendedName>
        <fullName evidence="1">sulfate adenylyltransferase</fullName>
        <ecNumber evidence="1">2.7.7.4</ecNumber>
    </recommendedName>
</protein>
<dbReference type="Pfam" id="PF00009">
    <property type="entry name" value="GTP_EFTU"/>
    <property type="match status" value="1"/>
</dbReference>
<evidence type="ECO:0000256" key="1">
    <source>
        <dbReference type="ARBA" id="ARBA00012391"/>
    </source>
</evidence>
<organism evidence="8 9">
    <name type="scientific">Halarsenatibacter silvermanii</name>
    <dbReference type="NCBI Taxonomy" id="321763"/>
    <lineage>
        <taxon>Bacteria</taxon>
        <taxon>Bacillati</taxon>
        <taxon>Bacillota</taxon>
        <taxon>Clostridia</taxon>
        <taxon>Halanaerobiales</taxon>
        <taxon>Halarsenatibacteraceae</taxon>
        <taxon>Halarsenatibacter</taxon>
    </lineage>
</organism>
<name>A0A1G9U1S3_9FIRM</name>
<dbReference type="RefSeq" id="WP_089762465.1">
    <property type="nucleotide sequence ID" value="NZ_FNGO01000053.1"/>
</dbReference>
<evidence type="ECO:0000313" key="8">
    <source>
        <dbReference type="EMBL" id="SDM53495.1"/>
    </source>
</evidence>
<dbReference type="Gene3D" id="3.40.50.300">
    <property type="entry name" value="P-loop containing nucleotide triphosphate hydrolases"/>
    <property type="match status" value="2"/>
</dbReference>
<dbReference type="InterPro" id="IPR059117">
    <property type="entry name" value="APS_kinase_dom"/>
</dbReference>
<dbReference type="InterPro" id="IPR027417">
    <property type="entry name" value="P-loop_NTPase"/>
</dbReference>
<dbReference type="GO" id="GO:0006790">
    <property type="term" value="P:sulfur compound metabolic process"/>
    <property type="evidence" value="ECO:0007669"/>
    <property type="project" value="InterPro"/>
</dbReference>
<dbReference type="SUPFAM" id="SSF52540">
    <property type="entry name" value="P-loop containing nucleoside triphosphate hydrolases"/>
    <property type="match status" value="1"/>
</dbReference>
<proteinExistence type="predicted"/>
<gene>
    <name evidence="8" type="ORF">SAMN04488692_1533</name>
</gene>
<dbReference type="InterPro" id="IPR011779">
    <property type="entry name" value="SO4_adenylTrfase_lsu"/>
</dbReference>
<reference evidence="8 9" key="1">
    <citation type="submission" date="2016-10" db="EMBL/GenBank/DDBJ databases">
        <authorList>
            <person name="de Groot N.N."/>
        </authorList>
    </citation>
    <scope>NUCLEOTIDE SEQUENCE [LARGE SCALE GENOMIC DNA]</scope>
    <source>
        <strain evidence="8 9">SLAS-1</strain>
    </source>
</reference>